<organism evidence="2">
    <name type="scientific">Ixodes ricinus</name>
    <name type="common">Common tick</name>
    <name type="synonym">Acarus ricinus</name>
    <dbReference type="NCBI Taxonomy" id="34613"/>
    <lineage>
        <taxon>Eukaryota</taxon>
        <taxon>Metazoa</taxon>
        <taxon>Ecdysozoa</taxon>
        <taxon>Arthropoda</taxon>
        <taxon>Chelicerata</taxon>
        <taxon>Arachnida</taxon>
        <taxon>Acari</taxon>
        <taxon>Parasitiformes</taxon>
        <taxon>Ixodida</taxon>
        <taxon>Ixodoidea</taxon>
        <taxon>Ixodidae</taxon>
        <taxon>Ixodinae</taxon>
        <taxon>Ixodes</taxon>
    </lineage>
</organism>
<accession>A0A6B0UE40</accession>
<dbReference type="EMBL" id="GIFC01005497">
    <property type="protein sequence ID" value="MXU87580.1"/>
    <property type="molecule type" value="Transcribed_RNA"/>
</dbReference>
<proteinExistence type="predicted"/>
<evidence type="ECO:0000256" key="1">
    <source>
        <dbReference type="SAM" id="SignalP"/>
    </source>
</evidence>
<feature type="signal peptide" evidence="1">
    <location>
        <begin position="1"/>
        <end position="19"/>
    </location>
</feature>
<protein>
    <submittedName>
        <fullName evidence="2">Putative secreted protein</fullName>
    </submittedName>
</protein>
<dbReference type="AlphaFoldDB" id="A0A6B0UE40"/>
<feature type="chain" id="PRO_5025465187" evidence="1">
    <location>
        <begin position="20"/>
        <end position="97"/>
    </location>
</feature>
<name>A0A6B0UE40_IXORI</name>
<evidence type="ECO:0000313" key="2">
    <source>
        <dbReference type="EMBL" id="MXU87580.1"/>
    </source>
</evidence>
<sequence length="97" mass="11282">MSWMPLVMASVVLPVNCPGSPWSPGCFRVQSAPSSRRGLHRLCLRCRCCCHWLRRGRWCWHWRPLQGPPLSPLPPPWPPCLPRLWDCHSHHDSPGWQ</sequence>
<keyword evidence="1" id="KW-0732">Signal</keyword>
<reference evidence="2" key="1">
    <citation type="submission" date="2019-12" db="EMBL/GenBank/DDBJ databases">
        <title>An insight into the sialome of adult female Ixodes ricinus ticks feeding for 6 days.</title>
        <authorList>
            <person name="Perner J."/>
            <person name="Ribeiro J.M.C."/>
        </authorList>
    </citation>
    <scope>NUCLEOTIDE SEQUENCE</scope>
    <source>
        <strain evidence="2">Semi-engorged</strain>
        <tissue evidence="2">Salivary glands</tissue>
    </source>
</reference>